<sequence length="249" mass="28124">MDMTECGSRRRYGWRLAGFLLVLVLALGAQAEPPSFKLPGRKPDSREPWDAFLGKAAHLAIGKQYLVQYPSRTVFLDPDDLSTIVGEGKLGNPKRLSKFVRLLRPDITDTSALVLFEIKPDNEEGREEGREQVGRYLAALNEAVNPDKKLKGGTGFEGSLLLEFENGGALWQLSWRTPEPGVTLYRWSYRREKPHASWKERAAQKEEALPREEAEQRGEMAEQAIRAAYEKGEWPSGFHGQVYLPVDCH</sequence>
<accession>S9R522</accession>
<organism evidence="2 3">
    <name type="scientific">Cystobacter fuscus (strain ATCC 25194 / DSM 2262 / NBRC 100088 / M29)</name>
    <dbReference type="NCBI Taxonomy" id="1242864"/>
    <lineage>
        <taxon>Bacteria</taxon>
        <taxon>Pseudomonadati</taxon>
        <taxon>Myxococcota</taxon>
        <taxon>Myxococcia</taxon>
        <taxon>Myxococcales</taxon>
        <taxon>Cystobacterineae</taxon>
        <taxon>Archangiaceae</taxon>
        <taxon>Cystobacter</taxon>
    </lineage>
</organism>
<evidence type="ECO:0000313" key="2">
    <source>
        <dbReference type="EMBL" id="EPX64028.1"/>
    </source>
</evidence>
<gene>
    <name evidence="2" type="ORF">D187_005161</name>
</gene>
<keyword evidence="3" id="KW-1185">Reference proteome</keyword>
<evidence type="ECO:0000313" key="3">
    <source>
        <dbReference type="Proteomes" id="UP000011682"/>
    </source>
</evidence>
<proteinExistence type="predicted"/>
<dbReference type="AlphaFoldDB" id="S9R522"/>
<feature type="region of interest" description="Disordered" evidence="1">
    <location>
        <begin position="198"/>
        <end position="219"/>
    </location>
</feature>
<reference evidence="2" key="1">
    <citation type="submission" date="2013-05" db="EMBL/GenBank/DDBJ databases">
        <title>Genome assembly of Cystobacter fuscus DSM 2262.</title>
        <authorList>
            <person name="Sharma G."/>
            <person name="Khatri I."/>
            <person name="Kaur C."/>
            <person name="Mayilraj S."/>
            <person name="Subramanian S."/>
        </authorList>
    </citation>
    <scope>NUCLEOTIDE SEQUENCE [LARGE SCALE GENOMIC DNA]</scope>
    <source>
        <strain evidence="2">DSM 2262</strain>
    </source>
</reference>
<dbReference type="Proteomes" id="UP000011682">
    <property type="component" value="Unassembled WGS sequence"/>
</dbReference>
<evidence type="ECO:0000256" key="1">
    <source>
        <dbReference type="SAM" id="MobiDB-lite"/>
    </source>
</evidence>
<name>S9R522_CYSF2</name>
<protein>
    <submittedName>
        <fullName evidence="2">Uncharacterized protein</fullName>
    </submittedName>
</protein>
<comment type="caution">
    <text evidence="2">The sequence shown here is derived from an EMBL/GenBank/DDBJ whole genome shotgun (WGS) entry which is preliminary data.</text>
</comment>
<dbReference type="EMBL" id="ANAH02000004">
    <property type="protein sequence ID" value="EPX64028.1"/>
    <property type="molecule type" value="Genomic_DNA"/>
</dbReference>